<evidence type="ECO:0000256" key="6">
    <source>
        <dbReference type="ARBA" id="ARBA00022741"/>
    </source>
</evidence>
<feature type="compositionally biased region" description="Polar residues" evidence="13">
    <location>
        <begin position="635"/>
        <end position="644"/>
    </location>
</feature>
<dbReference type="InterPro" id="IPR011009">
    <property type="entry name" value="Kinase-like_dom_sf"/>
</dbReference>
<dbReference type="PROSITE" id="PS00108">
    <property type="entry name" value="PROTEIN_KINASE_ST"/>
    <property type="match status" value="1"/>
</dbReference>
<keyword evidence="17" id="KW-1185">Reference proteome</keyword>
<evidence type="ECO:0000256" key="3">
    <source>
        <dbReference type="ARBA" id="ARBA00022679"/>
    </source>
</evidence>
<dbReference type="Proteomes" id="UP001168877">
    <property type="component" value="Unassembled WGS sequence"/>
</dbReference>
<dbReference type="EMBL" id="JAUESC010000387">
    <property type="protein sequence ID" value="KAK0575246.1"/>
    <property type="molecule type" value="Genomic_DNA"/>
</dbReference>
<comment type="caution">
    <text evidence="16">The sequence shown here is derived from an EMBL/GenBank/DDBJ whole genome shotgun (WGS) entry which is preliminary data.</text>
</comment>
<keyword evidence="5 14" id="KW-0732">Signal</keyword>
<evidence type="ECO:0000256" key="4">
    <source>
        <dbReference type="ARBA" id="ARBA00022692"/>
    </source>
</evidence>
<gene>
    <name evidence="16" type="ORF">LWI29_035964</name>
</gene>
<evidence type="ECO:0000256" key="5">
    <source>
        <dbReference type="ARBA" id="ARBA00022729"/>
    </source>
</evidence>
<dbReference type="PANTHER" id="PTHR46008">
    <property type="entry name" value="LEAF RUST 10 DISEASE-RESISTANCE LOCUS RECEPTOR-LIKE PROTEIN KINASE-LIKE 1.4"/>
    <property type="match status" value="1"/>
</dbReference>
<evidence type="ECO:0000256" key="1">
    <source>
        <dbReference type="ARBA" id="ARBA00004167"/>
    </source>
</evidence>
<evidence type="ECO:0000313" key="16">
    <source>
        <dbReference type="EMBL" id="KAK0575246.1"/>
    </source>
</evidence>
<keyword evidence="8 12" id="KW-0067">ATP-binding</keyword>
<evidence type="ECO:0000313" key="17">
    <source>
        <dbReference type="Proteomes" id="UP001168877"/>
    </source>
</evidence>
<keyword evidence="9" id="KW-1133">Transmembrane helix</keyword>
<keyword evidence="11" id="KW-0325">Glycoprotein</keyword>
<keyword evidence="4" id="KW-0812">Transmembrane</keyword>
<evidence type="ECO:0000259" key="15">
    <source>
        <dbReference type="PROSITE" id="PS50011"/>
    </source>
</evidence>
<dbReference type="PROSITE" id="PS00107">
    <property type="entry name" value="PROTEIN_KINASE_ATP"/>
    <property type="match status" value="1"/>
</dbReference>
<keyword evidence="10" id="KW-0472">Membrane</keyword>
<evidence type="ECO:0000256" key="2">
    <source>
        <dbReference type="ARBA" id="ARBA00022527"/>
    </source>
</evidence>
<dbReference type="InterPro" id="IPR017441">
    <property type="entry name" value="Protein_kinase_ATP_BS"/>
</dbReference>
<dbReference type="PROSITE" id="PS50011">
    <property type="entry name" value="PROTEIN_KINASE_DOM"/>
    <property type="match status" value="1"/>
</dbReference>
<feature type="region of interest" description="Disordered" evidence="13">
    <location>
        <begin position="596"/>
        <end position="679"/>
    </location>
</feature>
<dbReference type="GO" id="GO:0030247">
    <property type="term" value="F:polysaccharide binding"/>
    <property type="evidence" value="ECO:0007669"/>
    <property type="project" value="InterPro"/>
</dbReference>
<name>A0AA39VCR2_ACESA</name>
<dbReference type="GO" id="GO:0004674">
    <property type="term" value="F:protein serine/threonine kinase activity"/>
    <property type="evidence" value="ECO:0007669"/>
    <property type="project" value="UniProtKB-KW"/>
</dbReference>
<evidence type="ECO:0000256" key="11">
    <source>
        <dbReference type="ARBA" id="ARBA00023180"/>
    </source>
</evidence>
<dbReference type="FunFam" id="1.10.510.10:FF:000161">
    <property type="entry name" value="Wall-associated receptor kinase-like 20"/>
    <property type="match status" value="1"/>
</dbReference>
<keyword evidence="3" id="KW-0808">Transferase</keyword>
<dbReference type="Pfam" id="PF07714">
    <property type="entry name" value="PK_Tyr_Ser-Thr"/>
    <property type="match status" value="1"/>
</dbReference>
<dbReference type="Gene3D" id="3.30.200.20">
    <property type="entry name" value="Phosphorylase Kinase, domain 1"/>
    <property type="match status" value="1"/>
</dbReference>
<dbReference type="GO" id="GO:0005886">
    <property type="term" value="C:plasma membrane"/>
    <property type="evidence" value="ECO:0007669"/>
    <property type="project" value="UniProtKB-ARBA"/>
</dbReference>
<reference evidence="16" key="2">
    <citation type="submission" date="2023-06" db="EMBL/GenBank/DDBJ databases">
        <authorList>
            <person name="Swenson N.G."/>
            <person name="Wegrzyn J.L."/>
            <person name="Mcevoy S.L."/>
        </authorList>
    </citation>
    <scope>NUCLEOTIDE SEQUENCE</scope>
    <source>
        <strain evidence="16">NS2018</strain>
        <tissue evidence="16">Leaf</tissue>
    </source>
</reference>
<evidence type="ECO:0000256" key="8">
    <source>
        <dbReference type="ARBA" id="ARBA00022840"/>
    </source>
</evidence>
<dbReference type="InterPro" id="IPR008271">
    <property type="entry name" value="Ser/Thr_kinase_AS"/>
</dbReference>
<dbReference type="InterPro" id="IPR025287">
    <property type="entry name" value="WAK_GUB"/>
</dbReference>
<dbReference type="AlphaFoldDB" id="A0AA39VCR2"/>
<proteinExistence type="predicted"/>
<dbReference type="GO" id="GO:0005524">
    <property type="term" value="F:ATP binding"/>
    <property type="evidence" value="ECO:0007669"/>
    <property type="project" value="UniProtKB-UniRule"/>
</dbReference>
<evidence type="ECO:0000256" key="14">
    <source>
        <dbReference type="SAM" id="SignalP"/>
    </source>
</evidence>
<comment type="subcellular location">
    <subcellularLocation>
        <location evidence="1">Membrane</location>
        <topology evidence="1">Single-pass membrane protein</topology>
    </subcellularLocation>
</comment>
<dbReference type="Gene3D" id="1.10.510.10">
    <property type="entry name" value="Transferase(Phosphotransferase) domain 1"/>
    <property type="match status" value="1"/>
</dbReference>
<feature type="signal peptide" evidence="14">
    <location>
        <begin position="1"/>
        <end position="21"/>
    </location>
</feature>
<keyword evidence="6 12" id="KW-0547">Nucleotide-binding</keyword>
<feature type="domain" description="Protein kinase" evidence="15">
    <location>
        <begin position="313"/>
        <end position="588"/>
    </location>
</feature>
<evidence type="ECO:0000256" key="10">
    <source>
        <dbReference type="ARBA" id="ARBA00023136"/>
    </source>
</evidence>
<keyword evidence="2" id="KW-0723">Serine/threonine-protein kinase</keyword>
<reference evidence="16" key="1">
    <citation type="journal article" date="2022" name="Plant J.">
        <title>Strategies of tolerance reflected in two North American maple genomes.</title>
        <authorList>
            <person name="McEvoy S.L."/>
            <person name="Sezen U.U."/>
            <person name="Trouern-Trend A."/>
            <person name="McMahon S.M."/>
            <person name="Schaberg P.G."/>
            <person name="Yang J."/>
            <person name="Wegrzyn J.L."/>
            <person name="Swenson N.G."/>
        </authorList>
    </citation>
    <scope>NUCLEOTIDE SEQUENCE</scope>
    <source>
        <strain evidence="16">NS2018</strain>
    </source>
</reference>
<evidence type="ECO:0000256" key="9">
    <source>
        <dbReference type="ARBA" id="ARBA00022989"/>
    </source>
</evidence>
<sequence>MALATYLVLFLIFHQLLVSLSEQDPNPRCPSFRCGHLNIGFPFSNRTHPECGFFVVDNCNEQEAPKIQLLKNESFFYVTEISQDNTLWLNDHPVSESFDNLSCKSFRNLTLPRSPFISFNIPKQHLFKCPHTLYSIPKNYSLLCNGSTHSIIHFNLSSYQNQSPNSLPSPPAQCSVIQQQVTKTKKNVVFNNTFTSGFGFFLQVNVTRECYECHWKGGRCQSDSKGNFNCSKAEPDTKTKEPGFGIVVPTLLLVVLSIYIVWHRKRENYASPNFHSRYTSSDPSSKSDLETISVFFGVPIFSYSELAEATNNFHHEQELGGGGFGTVYHGILRDGREVAVKRLYEHNYKRVEQFMNEIKILTLLRHKNLVLLYGCTSCRSHGLLLVYEFIPNGTVADHLYGDRATSCLLTWPIRMNIAIETATALACLHASDIIHRDVKTNNILLDNKFCVKVADFGLSRLFPTDVTHVSTAPQGTPGYVDPEYHQSYQLTDKSDVYSFGVVLIELISSMPAVDMSRHANEINLANLAINRIQKRAVDELIDPCLGSHSDEVVKRMATSVAELAFLCLQQSREMRPTMDMVLKELERIKNRECKPENLKEEDDDDKEELKSIKNRECKPENLKEEDDDDKEGLKSMQQPESSTSHCEETALLKNIKLPPSPISVTENWVSNSNTSNVSN</sequence>
<feature type="compositionally biased region" description="Low complexity" evidence="13">
    <location>
        <begin position="663"/>
        <end position="679"/>
    </location>
</feature>
<feature type="binding site" evidence="12">
    <location>
        <position position="341"/>
    </location>
    <ligand>
        <name>ATP</name>
        <dbReference type="ChEBI" id="CHEBI:30616"/>
    </ligand>
</feature>
<dbReference type="SUPFAM" id="SSF56112">
    <property type="entry name" value="Protein kinase-like (PK-like)"/>
    <property type="match status" value="1"/>
</dbReference>
<feature type="chain" id="PRO_5041353284" description="Protein kinase domain-containing protein" evidence="14">
    <location>
        <begin position="22"/>
        <end position="679"/>
    </location>
</feature>
<dbReference type="InterPro" id="IPR001245">
    <property type="entry name" value="Ser-Thr/Tyr_kinase_cat_dom"/>
</dbReference>
<feature type="compositionally biased region" description="Basic and acidic residues" evidence="13">
    <location>
        <begin position="607"/>
        <end position="622"/>
    </location>
</feature>
<organism evidence="16 17">
    <name type="scientific">Acer saccharum</name>
    <name type="common">Sugar maple</name>
    <dbReference type="NCBI Taxonomy" id="4024"/>
    <lineage>
        <taxon>Eukaryota</taxon>
        <taxon>Viridiplantae</taxon>
        <taxon>Streptophyta</taxon>
        <taxon>Embryophyta</taxon>
        <taxon>Tracheophyta</taxon>
        <taxon>Spermatophyta</taxon>
        <taxon>Magnoliopsida</taxon>
        <taxon>eudicotyledons</taxon>
        <taxon>Gunneridae</taxon>
        <taxon>Pentapetalae</taxon>
        <taxon>rosids</taxon>
        <taxon>malvids</taxon>
        <taxon>Sapindales</taxon>
        <taxon>Sapindaceae</taxon>
        <taxon>Hippocastanoideae</taxon>
        <taxon>Acereae</taxon>
        <taxon>Acer</taxon>
    </lineage>
</organism>
<accession>A0AA39VCR2</accession>
<dbReference type="InterPro" id="IPR000719">
    <property type="entry name" value="Prot_kinase_dom"/>
</dbReference>
<evidence type="ECO:0000256" key="13">
    <source>
        <dbReference type="SAM" id="MobiDB-lite"/>
    </source>
</evidence>
<evidence type="ECO:0000256" key="7">
    <source>
        <dbReference type="ARBA" id="ARBA00022777"/>
    </source>
</evidence>
<keyword evidence="7" id="KW-0418">Kinase</keyword>
<evidence type="ECO:0000256" key="12">
    <source>
        <dbReference type="PROSITE-ProRule" id="PRU10141"/>
    </source>
</evidence>
<protein>
    <recommendedName>
        <fullName evidence="15">Protein kinase domain-containing protein</fullName>
    </recommendedName>
</protein>
<dbReference type="Pfam" id="PF13947">
    <property type="entry name" value="GUB_WAK_bind"/>
    <property type="match status" value="1"/>
</dbReference>
<dbReference type="PANTHER" id="PTHR46008:SF2">
    <property type="entry name" value="LEAF RUST 10 DISEASE-RESISTANCE LOCUS RECEPTOR-LIKE PROTEIN KINASE-LIKE 1.4"/>
    <property type="match status" value="1"/>
</dbReference>
<dbReference type="SMART" id="SM00220">
    <property type="entry name" value="S_TKc"/>
    <property type="match status" value="1"/>
</dbReference>